<feature type="domain" description="DUF1540" evidence="1">
    <location>
        <begin position="7"/>
        <end position="38"/>
    </location>
</feature>
<organism evidence="2 3">
    <name type="scientific">Rhodococcoides trifolii</name>
    <dbReference type="NCBI Taxonomy" id="908250"/>
    <lineage>
        <taxon>Bacteria</taxon>
        <taxon>Bacillati</taxon>
        <taxon>Actinomycetota</taxon>
        <taxon>Actinomycetes</taxon>
        <taxon>Mycobacteriales</taxon>
        <taxon>Nocardiaceae</taxon>
        <taxon>Rhodococcoides</taxon>
    </lineage>
</organism>
<dbReference type="InterPro" id="IPR011437">
    <property type="entry name" value="DUF1540"/>
</dbReference>
<dbReference type="AlphaFoldDB" id="A0A917CWB1"/>
<proteinExistence type="predicted"/>
<evidence type="ECO:0000259" key="1">
    <source>
        <dbReference type="Pfam" id="PF07561"/>
    </source>
</evidence>
<gene>
    <name evidence="2" type="ORF">GCM10007304_13050</name>
</gene>
<dbReference type="Pfam" id="PF07561">
    <property type="entry name" value="DUF1540"/>
    <property type="match status" value="2"/>
</dbReference>
<dbReference type="Proteomes" id="UP000654257">
    <property type="component" value="Unassembled WGS sequence"/>
</dbReference>
<sequence>MPHVSECTVSSCSYNHDGCHAFAINVGGSNGSADCGTFIPLSTKGGLDTVSTQVGACQRVDCVNNKDLECNAAAVRIGAGEGSDTANCLTYEKS</sequence>
<comment type="caution">
    <text evidence="2">The sequence shown here is derived from an EMBL/GenBank/DDBJ whole genome shotgun (WGS) entry which is preliminary data.</text>
</comment>
<dbReference type="EMBL" id="BMCU01000001">
    <property type="protein sequence ID" value="GGG00527.1"/>
    <property type="molecule type" value="Genomic_DNA"/>
</dbReference>
<protein>
    <recommendedName>
        <fullName evidence="1">DUF1540 domain-containing protein</fullName>
    </recommendedName>
</protein>
<reference evidence="2" key="2">
    <citation type="submission" date="2020-09" db="EMBL/GenBank/DDBJ databases">
        <authorList>
            <person name="Sun Q."/>
            <person name="Sedlacek I."/>
        </authorList>
    </citation>
    <scope>NUCLEOTIDE SEQUENCE</scope>
    <source>
        <strain evidence="2">CCM 7905</strain>
    </source>
</reference>
<evidence type="ECO:0000313" key="3">
    <source>
        <dbReference type="Proteomes" id="UP000654257"/>
    </source>
</evidence>
<name>A0A917CWB1_9NOCA</name>
<accession>A0A917CWB1</accession>
<keyword evidence="3" id="KW-1185">Reference proteome</keyword>
<reference evidence="2" key="1">
    <citation type="journal article" date="2014" name="Int. J. Syst. Evol. Microbiol.">
        <title>Complete genome sequence of Corynebacterium casei LMG S-19264T (=DSM 44701T), isolated from a smear-ripened cheese.</title>
        <authorList>
            <consortium name="US DOE Joint Genome Institute (JGI-PGF)"/>
            <person name="Walter F."/>
            <person name="Albersmeier A."/>
            <person name="Kalinowski J."/>
            <person name="Ruckert C."/>
        </authorList>
    </citation>
    <scope>NUCLEOTIDE SEQUENCE</scope>
    <source>
        <strain evidence="2">CCM 7905</strain>
    </source>
</reference>
<feature type="domain" description="DUF1540" evidence="1">
    <location>
        <begin position="57"/>
        <end position="91"/>
    </location>
</feature>
<evidence type="ECO:0000313" key="2">
    <source>
        <dbReference type="EMBL" id="GGG00527.1"/>
    </source>
</evidence>